<dbReference type="PANTHER" id="PTHR43639">
    <property type="entry name" value="OXIDOREDUCTASE, SHORT-CHAIN DEHYDROGENASE/REDUCTASE FAMILY (AFU_ORTHOLOGUE AFUA_5G02870)"/>
    <property type="match status" value="1"/>
</dbReference>
<dbReference type="GO" id="GO:0016491">
    <property type="term" value="F:oxidoreductase activity"/>
    <property type="evidence" value="ECO:0007669"/>
    <property type="project" value="UniProtKB-KW"/>
</dbReference>
<keyword evidence="4" id="KW-1185">Reference proteome</keyword>
<dbReference type="EMBL" id="JAPZBU010000003">
    <property type="protein sequence ID" value="KAJ5414136.1"/>
    <property type="molecule type" value="Genomic_DNA"/>
</dbReference>
<dbReference type="PANTHER" id="PTHR43639:SF5">
    <property type="entry name" value="OXIDOREDUCTASE, SHORT-CHAIN DEHYDROGENASE_REDUCTASE FAMILY (AFU_ORTHOLOGUE AFUA_6G09140)"/>
    <property type="match status" value="1"/>
</dbReference>
<dbReference type="NCBIfam" id="NF005559">
    <property type="entry name" value="PRK07231.1"/>
    <property type="match status" value="1"/>
</dbReference>
<dbReference type="AlphaFoldDB" id="A0A9X0BED4"/>
<evidence type="ECO:0000313" key="3">
    <source>
        <dbReference type="EMBL" id="KAJ5414136.1"/>
    </source>
</evidence>
<dbReference type="PRINTS" id="PR00081">
    <property type="entry name" value="GDHRDH"/>
</dbReference>
<reference evidence="3" key="1">
    <citation type="submission" date="2022-12" db="EMBL/GenBank/DDBJ databases">
        <authorList>
            <person name="Petersen C."/>
        </authorList>
    </citation>
    <scope>NUCLEOTIDE SEQUENCE</scope>
    <source>
        <strain evidence="3">IBT 29677</strain>
    </source>
</reference>
<gene>
    <name evidence="3" type="ORF">N7509_000763</name>
</gene>
<dbReference type="Pfam" id="PF13561">
    <property type="entry name" value="adh_short_C2"/>
    <property type="match status" value="1"/>
</dbReference>
<dbReference type="RefSeq" id="XP_056493982.1">
    <property type="nucleotide sequence ID" value="XM_056625400.1"/>
</dbReference>
<evidence type="ECO:0000313" key="4">
    <source>
        <dbReference type="Proteomes" id="UP001147747"/>
    </source>
</evidence>
<evidence type="ECO:0000256" key="2">
    <source>
        <dbReference type="ARBA" id="ARBA00023002"/>
    </source>
</evidence>
<dbReference type="Proteomes" id="UP001147747">
    <property type="component" value="Unassembled WGS sequence"/>
</dbReference>
<sequence length="259" mass="28230">MQAKVAVVTGGADGFGATITDRFHQESYQVIIIDINKEKGEQKASGSPNIHFLFGDVTQQDTWEQALALARDRFGRLDIVVNNAGITGAQSPVHTKDMGEYERTFNVNVRPIFCSARSIVPFMMEQGKGVFYRFNKWMVGAIQASNDISTGCTRPRPGFAFYNASKAAVSIATKTMALEYAPTIRFNCIAPAVGNTSMLQASIGSGADSQERLQRIEDLLPMKRVAQPMDIANAVWYLATDQSSFVTGTTLEVDGGRGI</sequence>
<dbReference type="OrthoDB" id="47007at2759"/>
<keyword evidence="1" id="KW-0521">NADP</keyword>
<organism evidence="3 4">
    <name type="scientific">Penicillium cosmopolitanum</name>
    <dbReference type="NCBI Taxonomy" id="1131564"/>
    <lineage>
        <taxon>Eukaryota</taxon>
        <taxon>Fungi</taxon>
        <taxon>Dikarya</taxon>
        <taxon>Ascomycota</taxon>
        <taxon>Pezizomycotina</taxon>
        <taxon>Eurotiomycetes</taxon>
        <taxon>Eurotiomycetidae</taxon>
        <taxon>Eurotiales</taxon>
        <taxon>Aspergillaceae</taxon>
        <taxon>Penicillium</taxon>
    </lineage>
</organism>
<comment type="caution">
    <text evidence="3">The sequence shown here is derived from an EMBL/GenBank/DDBJ whole genome shotgun (WGS) entry which is preliminary data.</text>
</comment>
<dbReference type="PRINTS" id="PR00080">
    <property type="entry name" value="SDRFAMILY"/>
</dbReference>
<dbReference type="GeneID" id="81364380"/>
<dbReference type="InterPro" id="IPR002347">
    <property type="entry name" value="SDR_fam"/>
</dbReference>
<dbReference type="Gene3D" id="3.40.50.720">
    <property type="entry name" value="NAD(P)-binding Rossmann-like Domain"/>
    <property type="match status" value="1"/>
</dbReference>
<keyword evidence="2" id="KW-0560">Oxidoreductase</keyword>
<accession>A0A9X0BED4</accession>
<dbReference type="FunFam" id="3.40.50.720:FF:000084">
    <property type="entry name" value="Short-chain dehydrogenase reductase"/>
    <property type="match status" value="1"/>
</dbReference>
<name>A0A9X0BED4_9EURO</name>
<reference evidence="3" key="2">
    <citation type="journal article" date="2023" name="IMA Fungus">
        <title>Comparative genomic study of the Penicillium genus elucidates a diverse pangenome and 15 lateral gene transfer events.</title>
        <authorList>
            <person name="Petersen C."/>
            <person name="Sorensen T."/>
            <person name="Nielsen M.R."/>
            <person name="Sondergaard T.E."/>
            <person name="Sorensen J.L."/>
            <person name="Fitzpatrick D.A."/>
            <person name="Frisvad J.C."/>
            <person name="Nielsen K.L."/>
        </authorList>
    </citation>
    <scope>NUCLEOTIDE SEQUENCE</scope>
    <source>
        <strain evidence="3">IBT 29677</strain>
    </source>
</reference>
<dbReference type="SUPFAM" id="SSF51735">
    <property type="entry name" value="NAD(P)-binding Rossmann-fold domains"/>
    <property type="match status" value="1"/>
</dbReference>
<proteinExistence type="predicted"/>
<dbReference type="InterPro" id="IPR036291">
    <property type="entry name" value="NAD(P)-bd_dom_sf"/>
</dbReference>
<evidence type="ECO:0000256" key="1">
    <source>
        <dbReference type="ARBA" id="ARBA00022857"/>
    </source>
</evidence>
<protein>
    <submittedName>
        <fullName evidence="3">Uncharacterized protein</fullName>
    </submittedName>
</protein>